<dbReference type="Proteomes" id="UP000604730">
    <property type="component" value="Unassembled WGS sequence"/>
</dbReference>
<dbReference type="SUPFAM" id="SSF52172">
    <property type="entry name" value="CheY-like"/>
    <property type="match status" value="1"/>
</dbReference>
<keyword evidence="5 9" id="KW-0238">DNA-binding</keyword>
<dbReference type="InterPro" id="IPR001867">
    <property type="entry name" value="OmpR/PhoB-type_DNA-bd"/>
</dbReference>
<evidence type="ECO:0000256" key="1">
    <source>
        <dbReference type="ARBA" id="ARBA00018672"/>
    </source>
</evidence>
<evidence type="ECO:0000259" key="10">
    <source>
        <dbReference type="PROSITE" id="PS50110"/>
    </source>
</evidence>
<dbReference type="PROSITE" id="PS51755">
    <property type="entry name" value="OMPR_PHOB"/>
    <property type="match status" value="1"/>
</dbReference>
<dbReference type="InterPro" id="IPR039420">
    <property type="entry name" value="WalR-like"/>
</dbReference>
<dbReference type="InterPro" id="IPR011006">
    <property type="entry name" value="CheY-like_superfamily"/>
</dbReference>
<dbReference type="SMART" id="SM00862">
    <property type="entry name" value="Trans_reg_C"/>
    <property type="match status" value="1"/>
</dbReference>
<dbReference type="Pfam" id="PF00486">
    <property type="entry name" value="Trans_reg_C"/>
    <property type="match status" value="1"/>
</dbReference>
<dbReference type="RefSeq" id="WP_208428507.1">
    <property type="nucleotide sequence ID" value="NZ_JAEPRJ010000001.1"/>
</dbReference>
<sequence>MRLLLAEDEKSLSKAVKAILEASKYSVDAVFDGEEALEYLDVDTYDGVILDVMMPKKDGFTVLKELRNKGNLIPVLLLTAKSEVDDKVEGLDLGANDYLTKPFEPKELLARIRAMTRSRMAEGDSILEFGNVSLNRASFVLSTKTGEFKLSNKEFQMMELMMSYPKNLISAEKFMEKIWGFDTEADISVVWVNISYLRKKLASLGADIEIKVTRNLGYSLIMSK</sequence>
<accession>A0ABS1IYM3</accession>
<feature type="domain" description="Response regulatory" evidence="10">
    <location>
        <begin position="2"/>
        <end position="116"/>
    </location>
</feature>
<dbReference type="InterPro" id="IPR001789">
    <property type="entry name" value="Sig_transdc_resp-reg_receiver"/>
</dbReference>
<keyword evidence="13" id="KW-1185">Reference proteome</keyword>
<dbReference type="EMBL" id="JAEPRJ010000001">
    <property type="protein sequence ID" value="MBK5896988.1"/>
    <property type="molecule type" value="Genomic_DNA"/>
</dbReference>
<feature type="modified residue" description="4-aspartylphosphate" evidence="8">
    <location>
        <position position="51"/>
    </location>
</feature>
<feature type="DNA-binding region" description="OmpR/PhoB-type" evidence="9">
    <location>
        <begin position="124"/>
        <end position="222"/>
    </location>
</feature>
<dbReference type="Pfam" id="PF00072">
    <property type="entry name" value="Response_reg"/>
    <property type="match status" value="1"/>
</dbReference>
<organism evidence="12 13">
    <name type="scientific">Catonella massiliensis</name>
    <dbReference type="NCBI Taxonomy" id="2799636"/>
    <lineage>
        <taxon>Bacteria</taxon>
        <taxon>Bacillati</taxon>
        <taxon>Bacillota</taxon>
        <taxon>Clostridia</taxon>
        <taxon>Lachnospirales</taxon>
        <taxon>Lachnospiraceae</taxon>
        <taxon>Catonella</taxon>
    </lineage>
</organism>
<dbReference type="CDD" id="cd00383">
    <property type="entry name" value="trans_reg_C"/>
    <property type="match status" value="1"/>
</dbReference>
<evidence type="ECO:0000313" key="12">
    <source>
        <dbReference type="EMBL" id="MBK5896988.1"/>
    </source>
</evidence>
<dbReference type="InterPro" id="IPR036388">
    <property type="entry name" value="WH-like_DNA-bd_sf"/>
</dbReference>
<dbReference type="PANTHER" id="PTHR48111">
    <property type="entry name" value="REGULATOR OF RPOS"/>
    <property type="match status" value="1"/>
</dbReference>
<dbReference type="Gene3D" id="1.10.10.10">
    <property type="entry name" value="Winged helix-like DNA-binding domain superfamily/Winged helix DNA-binding domain"/>
    <property type="match status" value="1"/>
</dbReference>
<evidence type="ECO:0000256" key="6">
    <source>
        <dbReference type="ARBA" id="ARBA00023163"/>
    </source>
</evidence>
<keyword evidence="3" id="KW-0902">Two-component regulatory system</keyword>
<evidence type="ECO:0000256" key="2">
    <source>
        <dbReference type="ARBA" id="ARBA00022553"/>
    </source>
</evidence>
<evidence type="ECO:0000259" key="11">
    <source>
        <dbReference type="PROSITE" id="PS51755"/>
    </source>
</evidence>
<keyword evidence="2 8" id="KW-0597">Phosphoprotein</keyword>
<evidence type="ECO:0000256" key="8">
    <source>
        <dbReference type="PROSITE-ProRule" id="PRU00169"/>
    </source>
</evidence>
<evidence type="ECO:0000256" key="5">
    <source>
        <dbReference type="ARBA" id="ARBA00023125"/>
    </source>
</evidence>
<evidence type="ECO:0000256" key="9">
    <source>
        <dbReference type="PROSITE-ProRule" id="PRU01091"/>
    </source>
</evidence>
<comment type="caution">
    <text evidence="12">The sequence shown here is derived from an EMBL/GenBank/DDBJ whole genome shotgun (WGS) entry which is preliminary data.</text>
</comment>
<dbReference type="Gene3D" id="6.10.250.690">
    <property type="match status" value="1"/>
</dbReference>
<dbReference type="PANTHER" id="PTHR48111:SF1">
    <property type="entry name" value="TWO-COMPONENT RESPONSE REGULATOR ORR33"/>
    <property type="match status" value="1"/>
</dbReference>
<reference evidence="12 13" key="1">
    <citation type="submission" date="2021-01" db="EMBL/GenBank/DDBJ databases">
        <title>Isolation and description of Catonella massiliensis sp. nov., a novel Catonella species, isolated from a stable periodontitis subject.</title>
        <authorList>
            <person name="Antezack A."/>
            <person name="Boxberger M."/>
            <person name="La Scola B."/>
            <person name="Monnet-Corti V."/>
        </authorList>
    </citation>
    <scope>NUCLEOTIDE SEQUENCE [LARGE SCALE GENOMIC DNA]</scope>
    <source>
        <strain evidence="12 13">Marseille-Q4567</strain>
    </source>
</reference>
<keyword evidence="4" id="KW-0805">Transcription regulation</keyword>
<evidence type="ECO:0000313" key="13">
    <source>
        <dbReference type="Proteomes" id="UP000604730"/>
    </source>
</evidence>
<dbReference type="SMART" id="SM00448">
    <property type="entry name" value="REC"/>
    <property type="match status" value="1"/>
</dbReference>
<gene>
    <name evidence="12" type="ORF">JJN12_04210</name>
</gene>
<name>A0ABS1IYM3_9FIRM</name>
<proteinExistence type="predicted"/>
<comment type="function">
    <text evidence="7">May play the central regulatory role in sporulation. It may be an element of the effector pathway responsible for the activation of sporulation genes in response to nutritional stress. Spo0A may act in concert with spo0H (a sigma factor) to control the expression of some genes that are critical to the sporulation process.</text>
</comment>
<evidence type="ECO:0000256" key="4">
    <source>
        <dbReference type="ARBA" id="ARBA00023015"/>
    </source>
</evidence>
<evidence type="ECO:0000256" key="3">
    <source>
        <dbReference type="ARBA" id="ARBA00023012"/>
    </source>
</evidence>
<dbReference type="Gene3D" id="3.40.50.2300">
    <property type="match status" value="1"/>
</dbReference>
<evidence type="ECO:0000256" key="7">
    <source>
        <dbReference type="ARBA" id="ARBA00024867"/>
    </source>
</evidence>
<feature type="domain" description="OmpR/PhoB-type" evidence="11">
    <location>
        <begin position="124"/>
        <end position="222"/>
    </location>
</feature>
<protein>
    <recommendedName>
        <fullName evidence="1">Stage 0 sporulation protein A homolog</fullName>
    </recommendedName>
</protein>
<dbReference type="PROSITE" id="PS50110">
    <property type="entry name" value="RESPONSE_REGULATORY"/>
    <property type="match status" value="1"/>
</dbReference>
<keyword evidence="6" id="KW-0804">Transcription</keyword>